<dbReference type="InParanoid" id="A0A0C3F6Z9"/>
<feature type="region of interest" description="Disordered" evidence="1">
    <location>
        <begin position="423"/>
        <end position="474"/>
    </location>
</feature>
<evidence type="ECO:0000313" key="3">
    <source>
        <dbReference type="EMBL" id="KIM75684.1"/>
    </source>
</evidence>
<feature type="compositionally biased region" description="Pro residues" evidence="1">
    <location>
        <begin position="153"/>
        <end position="162"/>
    </location>
</feature>
<sequence>MSVFEDLFNSAILELVVPDTSVQFPDRSIDVALDDDEWLSRVCSRDVDRKQAFFDEQLHALLLIRLSHPDSTPPQPNPPNPPETLISFLSHLQISLEATYISPHPASLASPPPPPTRPLTKTNLSAPPRSDSVGRVKPRLKNLNPNSNQNPSIFPPATPNPTPSTAETDRQYVQAEGTLLLASIWGQQGGSGSGVGGVDSEEKFRLLWSEKEQVWVGVYRLALTVSFLRLTTSEPLLCLTVSATLREKRLPTTTQPNHPFIQFLDTLTDISSLSPSSISQSQSPTASTPTLTTPAPTSPTPTNGEDNNNLTTLQEINLLSGLSSGPNFPSSGEGSVYVPSTRLGESVRRTAFLLGSYSTQTTKGTPGQAVTPTSAGARTPTAAASHPTLRKSFRKTLKTVSGFRVRMRTVFVPYVLLHPHSRSHSHAHINGEGHAHANGNESKKEKVHESEDESKKEKVHESEDEESRREAGNEERTVVLCVEVENSGESGVGVGFRVESVEVCIGGEGARAFLVGWGDRRQPDQPRWRGSGVGVGKRKGEGDVEEVFPLEIGSREQYNLLYAVSFLQNPDDTDGFSLGMGTGKEKEKGGSGQELQRAVTINIVGKPVVRPRTDGMVTEAITTEDGNTTKDLLPTSTSYPTQSFTSRWNCILDLSPQPHRPPDHSSYDHHHQYPNNQTPKIKDAMPEPASPFPMSQSQSQQYQQYQNQQSPHPSAPGSQGQQIAGGKRYTVPVAVGASVAARAIKHTGVGGMRASLTHVYQQQRERDSSSPKISYTPPSIAVQSQAGYLSSPTTYGPPPSAGGGGSNGGIPRSSFGFDSPAPLDTPQSAGAQHSAFPPQTPAYPAYPSHASVSPSPLSYLPVSSLQSGAVGPSVEIKRQKGFGAGSGAVMVQSPGPMVVGAERGMAIAAAMQNEEEGEPIVISVGLLPPPSQLHSGSTSTKIYPLDTFTLDIFVFNQSTWTRRFEISSPDQRRRRKQDGIDARYGTSKGGLLRGLGDGDKPGILPLENRVRIGPLRPSTCQSVRMDFLAVTPGVHSIDTLTLTDIVSGYAMNLRSVMDVVVHELHEEE</sequence>
<organism evidence="3 4">
    <name type="scientific">Piloderma croceum (strain F 1598)</name>
    <dbReference type="NCBI Taxonomy" id="765440"/>
    <lineage>
        <taxon>Eukaryota</taxon>
        <taxon>Fungi</taxon>
        <taxon>Dikarya</taxon>
        <taxon>Basidiomycota</taxon>
        <taxon>Agaricomycotina</taxon>
        <taxon>Agaricomycetes</taxon>
        <taxon>Agaricomycetidae</taxon>
        <taxon>Atheliales</taxon>
        <taxon>Atheliaceae</taxon>
        <taxon>Piloderma</taxon>
    </lineage>
</organism>
<feature type="compositionally biased region" description="Basic and acidic residues" evidence="1">
    <location>
        <begin position="660"/>
        <end position="671"/>
    </location>
</feature>
<feature type="compositionally biased region" description="Low complexity" evidence="1">
    <location>
        <begin position="695"/>
        <end position="710"/>
    </location>
</feature>
<evidence type="ECO:0000259" key="2">
    <source>
        <dbReference type="Pfam" id="PF12735"/>
    </source>
</evidence>
<dbReference type="GO" id="GO:1990071">
    <property type="term" value="C:TRAPPII protein complex"/>
    <property type="evidence" value="ECO:0007669"/>
    <property type="project" value="InterPro"/>
</dbReference>
<feature type="region of interest" description="Disordered" evidence="1">
    <location>
        <begin position="758"/>
        <end position="849"/>
    </location>
</feature>
<reference evidence="3 4" key="1">
    <citation type="submission" date="2014-04" db="EMBL/GenBank/DDBJ databases">
        <authorList>
            <consortium name="DOE Joint Genome Institute"/>
            <person name="Kuo A."/>
            <person name="Tarkka M."/>
            <person name="Buscot F."/>
            <person name="Kohler A."/>
            <person name="Nagy L.G."/>
            <person name="Floudas D."/>
            <person name="Copeland A."/>
            <person name="Barry K.W."/>
            <person name="Cichocki N."/>
            <person name="Veneault-Fourrey C."/>
            <person name="LaButti K."/>
            <person name="Lindquist E.A."/>
            <person name="Lipzen A."/>
            <person name="Lundell T."/>
            <person name="Morin E."/>
            <person name="Murat C."/>
            <person name="Sun H."/>
            <person name="Tunlid A."/>
            <person name="Henrissat B."/>
            <person name="Grigoriev I.V."/>
            <person name="Hibbett D.S."/>
            <person name="Martin F."/>
            <person name="Nordberg H.P."/>
            <person name="Cantor M.N."/>
            <person name="Hua S.X."/>
        </authorList>
    </citation>
    <scope>NUCLEOTIDE SEQUENCE [LARGE SCALE GENOMIC DNA]</scope>
    <source>
        <strain evidence="3 4">F 1598</strain>
    </source>
</reference>
<feature type="region of interest" description="Disordered" evidence="1">
    <location>
        <begin position="103"/>
        <end position="168"/>
    </location>
</feature>
<protein>
    <recommendedName>
        <fullName evidence="2">Trafficking protein particle complex II-specific subunit 65 IgD3 domain-containing protein</fullName>
    </recommendedName>
</protein>
<dbReference type="Proteomes" id="UP000054166">
    <property type="component" value="Unassembled WGS sequence"/>
</dbReference>
<feature type="compositionally biased region" description="Polar residues" evidence="1">
    <location>
        <begin position="358"/>
        <end position="376"/>
    </location>
</feature>
<feature type="compositionally biased region" description="Polar residues" evidence="1">
    <location>
        <begin position="770"/>
        <end position="788"/>
    </location>
</feature>
<feature type="domain" description="Trafficking protein particle complex II-specific subunit 65 IgD3" evidence="2">
    <location>
        <begin position="1002"/>
        <end position="1061"/>
    </location>
</feature>
<proteinExistence type="predicted"/>
<reference evidence="4" key="2">
    <citation type="submission" date="2015-01" db="EMBL/GenBank/DDBJ databases">
        <title>Evolutionary Origins and Diversification of the Mycorrhizal Mutualists.</title>
        <authorList>
            <consortium name="DOE Joint Genome Institute"/>
            <consortium name="Mycorrhizal Genomics Consortium"/>
            <person name="Kohler A."/>
            <person name="Kuo A."/>
            <person name="Nagy L.G."/>
            <person name="Floudas D."/>
            <person name="Copeland A."/>
            <person name="Barry K.W."/>
            <person name="Cichocki N."/>
            <person name="Veneault-Fourrey C."/>
            <person name="LaButti K."/>
            <person name="Lindquist E.A."/>
            <person name="Lipzen A."/>
            <person name="Lundell T."/>
            <person name="Morin E."/>
            <person name="Murat C."/>
            <person name="Riley R."/>
            <person name="Ohm R."/>
            <person name="Sun H."/>
            <person name="Tunlid A."/>
            <person name="Henrissat B."/>
            <person name="Grigoriev I.V."/>
            <person name="Hibbett D.S."/>
            <person name="Martin F."/>
        </authorList>
    </citation>
    <scope>NUCLEOTIDE SEQUENCE [LARGE SCALE GENOMIC DNA]</scope>
    <source>
        <strain evidence="4">F 1598</strain>
    </source>
</reference>
<dbReference type="STRING" id="765440.A0A0C3F6Z9"/>
<dbReference type="HOGENOM" id="CLU_006972_0_0_1"/>
<evidence type="ECO:0000256" key="1">
    <source>
        <dbReference type="SAM" id="MobiDB-lite"/>
    </source>
</evidence>
<dbReference type="PANTHER" id="PTHR28159:SF1">
    <property type="entry name" value="TRAFFICKING PROTEIN PARTICLE COMPLEX II-SPECIFIC SUBUNIT 65"/>
    <property type="match status" value="1"/>
</dbReference>
<gene>
    <name evidence="3" type="ORF">PILCRDRAFT_826984</name>
</gene>
<feature type="region of interest" description="Disordered" evidence="1">
    <location>
        <begin position="358"/>
        <end position="388"/>
    </location>
</feature>
<feature type="region of interest" description="Disordered" evidence="1">
    <location>
        <begin position="274"/>
        <end position="309"/>
    </location>
</feature>
<evidence type="ECO:0000313" key="4">
    <source>
        <dbReference type="Proteomes" id="UP000054166"/>
    </source>
</evidence>
<accession>A0A0C3F6Z9</accession>
<dbReference type="OrthoDB" id="24630at2759"/>
<dbReference type="EMBL" id="KN833043">
    <property type="protein sequence ID" value="KIM75684.1"/>
    <property type="molecule type" value="Genomic_DNA"/>
</dbReference>
<dbReference type="InterPro" id="IPR055420">
    <property type="entry name" value="IgD3_Trs65"/>
</dbReference>
<feature type="compositionally biased region" description="Low complexity" evidence="1">
    <location>
        <begin position="274"/>
        <end position="295"/>
    </location>
</feature>
<dbReference type="InterPro" id="IPR024662">
    <property type="entry name" value="Trs65"/>
</dbReference>
<dbReference type="AlphaFoldDB" id="A0A0C3F6Z9"/>
<name>A0A0C3F6Z9_PILCF</name>
<dbReference type="Pfam" id="PF12735">
    <property type="entry name" value="IgD3_Trs65"/>
    <property type="match status" value="1"/>
</dbReference>
<feature type="region of interest" description="Disordered" evidence="1">
    <location>
        <begin position="654"/>
        <end position="725"/>
    </location>
</feature>
<feature type="compositionally biased region" description="Basic and acidic residues" evidence="1">
    <location>
        <begin position="429"/>
        <end position="474"/>
    </location>
</feature>
<dbReference type="GO" id="GO:0005802">
    <property type="term" value="C:trans-Golgi network"/>
    <property type="evidence" value="ECO:0007669"/>
    <property type="project" value="TreeGrafter"/>
</dbReference>
<dbReference type="GO" id="GO:0006891">
    <property type="term" value="P:intra-Golgi vesicle-mediated transport"/>
    <property type="evidence" value="ECO:0007669"/>
    <property type="project" value="InterPro"/>
</dbReference>
<dbReference type="PANTHER" id="PTHR28159">
    <property type="entry name" value="TRAFFICKING PROTEIN PARTICLE COMPLEX II-SPECIFIC SUBUNIT 65"/>
    <property type="match status" value="1"/>
</dbReference>
<keyword evidence="4" id="KW-1185">Reference proteome</keyword>